<gene>
    <name evidence="11" type="ORF">VP1G_02145</name>
</gene>
<dbReference type="Pfam" id="PF20255">
    <property type="entry name" value="DUF6606"/>
    <property type="match status" value="1"/>
</dbReference>
<dbReference type="EMBL" id="KN714675">
    <property type="protein sequence ID" value="KUI54742.1"/>
    <property type="molecule type" value="Genomic_DNA"/>
</dbReference>
<reference evidence="12" key="1">
    <citation type="submission" date="2014-12" db="EMBL/GenBank/DDBJ databases">
        <title>Genome Sequence of Valsa Canker Pathogens Uncovers a Specific Adaption of Colonization on Woody Bark.</title>
        <authorList>
            <person name="Yin Z."/>
            <person name="Liu H."/>
            <person name="Gao X."/>
            <person name="Li Z."/>
            <person name="Song N."/>
            <person name="Ke X."/>
            <person name="Dai Q."/>
            <person name="Wu Y."/>
            <person name="Sun Y."/>
            <person name="Xu J.-R."/>
            <person name="Kang Z.K."/>
            <person name="Wang L."/>
            <person name="Huang L."/>
        </authorList>
    </citation>
    <scope>NUCLEOTIDE SEQUENCE [LARGE SCALE GENOMIC DNA]</scope>
    <source>
        <strain evidence="12">SXYL134</strain>
    </source>
</reference>
<proteinExistence type="predicted"/>
<evidence type="ECO:0000313" key="11">
    <source>
        <dbReference type="EMBL" id="KUI54742.1"/>
    </source>
</evidence>
<evidence type="ECO:0000256" key="2">
    <source>
        <dbReference type="ARBA" id="ARBA00012759"/>
    </source>
</evidence>
<evidence type="ECO:0000313" key="12">
    <source>
        <dbReference type="Proteomes" id="UP000078576"/>
    </source>
</evidence>
<keyword evidence="6" id="KW-0788">Thiol protease</keyword>
<keyword evidence="4" id="KW-0833">Ubl conjugation pathway</keyword>
<organism evidence="11 12">
    <name type="scientific">Cytospora mali</name>
    <name type="common">Apple Valsa canker fungus</name>
    <name type="synonym">Valsa mali</name>
    <dbReference type="NCBI Taxonomy" id="578113"/>
    <lineage>
        <taxon>Eukaryota</taxon>
        <taxon>Fungi</taxon>
        <taxon>Dikarya</taxon>
        <taxon>Ascomycota</taxon>
        <taxon>Pezizomycotina</taxon>
        <taxon>Sordariomycetes</taxon>
        <taxon>Sordariomycetidae</taxon>
        <taxon>Diaporthales</taxon>
        <taxon>Cytosporaceae</taxon>
        <taxon>Cytospora</taxon>
    </lineage>
</organism>
<keyword evidence="5" id="KW-0378">Hydrolase</keyword>
<dbReference type="STRING" id="694573.A0A194USS1"/>
<feature type="domain" description="DUF6606" evidence="10">
    <location>
        <begin position="14"/>
        <end position="291"/>
    </location>
</feature>
<dbReference type="PANTHER" id="PTHR13367:SF34">
    <property type="match status" value="1"/>
</dbReference>
<keyword evidence="3" id="KW-0645">Protease</keyword>
<evidence type="ECO:0000259" key="9">
    <source>
        <dbReference type="Pfam" id="PF12359"/>
    </source>
</evidence>
<dbReference type="Pfam" id="PF12340">
    <property type="entry name" value="DUF3638"/>
    <property type="match status" value="1"/>
</dbReference>
<comment type="catalytic activity">
    <reaction evidence="1">
        <text>Thiol-dependent hydrolysis of ester, thioester, amide, peptide and isopeptide bonds formed by the C-terminal Gly of ubiquitin (a 76-residue protein attached to proteins as an intracellular targeting signal).</text>
        <dbReference type="EC" id="3.4.19.12"/>
    </reaction>
</comment>
<evidence type="ECO:0000259" key="10">
    <source>
        <dbReference type="Pfam" id="PF20255"/>
    </source>
</evidence>
<dbReference type="PANTHER" id="PTHR13367">
    <property type="entry name" value="UBIQUITIN THIOESTERASE"/>
    <property type="match status" value="1"/>
</dbReference>
<dbReference type="GO" id="GO:0004843">
    <property type="term" value="F:cysteine-type deubiquitinase activity"/>
    <property type="evidence" value="ECO:0007669"/>
    <property type="project" value="UniProtKB-EC"/>
</dbReference>
<protein>
    <recommendedName>
        <fullName evidence="2">ubiquitinyl hydrolase 1</fullName>
        <ecNumber evidence="2">3.4.19.12</ecNumber>
    </recommendedName>
</protein>
<feature type="compositionally biased region" description="Basic and acidic residues" evidence="7">
    <location>
        <begin position="2797"/>
        <end position="2809"/>
    </location>
</feature>
<sequence length="3071" mass="348135">MANFCEKELEFFRHHLFLLPGLPQKDDQSIHLDDALLQLVAGSLNEFGGFVSEGERPIVHYVGAAVNQLIESRNPEGAVHEEKLMKALKGMYEAGSPHTIPLHISAQNACVIFRKQPDGIHFEAFEVSPHNDAAMSTRGRLIRCFPGPVLCTDKENFKNPEFLSPLVKSLSKLSFQKGIGMTPTVRKGGKEVEEPRDTTNPGLVTELIVAYLQQFSSVPTVEKIHKHTREEVLWKNDLMPWRRSPLWLLIRIVMQLLFTRSQKATSDQPATTTSHCLYKLFMIYLFGSVLEKSMAAGNATKPDILFCMSAKIHRRLLKLNPAVHEPGIAHVQETLERTRICLEQRWLEVQKLHDKRLDLGRLQSLKFDNDISFSLPGLDEFLSRIPGRSPASHSNEFYPAQELLKLSPGSLPANPFYGCTDYLVYNLNAFEHWVASALSDWVAANLEESGTCAALQNLMSDYYSSAKAIYAGNPETSSIMILTLLELWIACDKSALALYPLLHQYDPGVQLAPMQTLLVPSKDHMIRLLNIEKYLQKRKTQSRLGAEGSIFRDYGTLNCFSVKYYDASPKHKNLLKQIETAAEEERRQKCIELHEKKNEYRDLIRQSEQLLCEYFEVRERWCTYSRHKDGCRKCALKAEAERINIEVHEWPLPSDNLKAKSVVFELDAPQAFCAWRDATIFLLLDVFGARYHSGHQPRANFSLFGYDALRQYFRGTGSRRLSFLSEDKPHVATHRGVKFTIQTTTESDVCLKNGLDFHYYDSAQGCFVAELSPSDAVPKMCTYQLPEEASTLQPFIFRRFQGQDSTPNEVISSQSECPEHLSLEEYRCLAGIPVMYKLQWINILSEVQCPILDFKKPETSLVMFQAMHQAGPRVQEGFVRDAHFQLAEETFTERLLPAVEKVTASIAKNWEFYHALSLFSCIVARQLSLSPSTELTARALTVLGKVRDVGFSWLDLLRRKRDDTEDENSRDMFAKKIVIIAMICSGTFDVDGQNLEHILLEDRNASILIQCGVLIHELYLTESLWVHYNLLTGDLLVNGLPLSRLPSLYEEHKSYSELFGRTVLQIMPSSKAGMQFSCKQLYAEHSLDFGLEGSDILIRATKDSHSFDLIPKRVFDGKVPSNLISDFVQWYNTTAGTVEFRSKRNPWAPADDTWTLAKGHMGWIFSKRELTLINPFSPTGETLAGILSALQERLETNIILSGNKQRIDIELPNLKLGFSLDKGGSSVRSRQFRGLEVDSKQSIGTLVGLKNKLVLKATSTAADDRRIIVPAGEVSFARNGDHVSVRIAPRSTSTHVYRLDRILGPLKDNESLKSKLFLCYLHAITSFCLPDPLTYSTGTEQALSILKSAAVESTSLLTKEDMELLRKIELLTPRRAYYPDHLQVMQTVIWNEELPVLGQHSQYHQRVRDLWQHIELMKLYYPNDYPKVDPPVFSEVNPNLLRRDNFRSSTFSISGFGAEDFLGAPGDDVTYKSRDLGQSSERSERACLAAAMLFHRQPRLRDEKSRHPNFRIRLLELLKTVDIVRGPDHPEASQATLDYDGDWLEGHASHWASLWCWLHRQSQDALSTGLEIPQLMLWLATMSFSSEADMGIIQVAASMFSLPRMRDVRPPQIWSFRLQEGDSINDSALRTVLHPCCLTFLQSPECDFPWSPSDSSDVWQERKALYEEHKNRAINNLLHHLTCQWPSPSPAPPLGDTSRFISNYIELDQAMSAVRPLFKTWYENRDFSQYLQRIESVDIRSVQPLNVECLHPESPQYIPVRHNTFISSEGLFASSPSGIPDACLPKITIRSLQMKLSRLGSLIHALESKASSRYEHEYAMGLRDSLETCVSRSDGQTSVRELDPKRLAPLLDRHLSDAEKHADNLFNTMRTTMHNGLRSNFPTSSLTHGPHISPVFLLRQLSHGGWDSRDGWRSLPVGWKPWIVAYGIALTEVQRAKRLINSLHNSSDLKRELKNEGHTNWDPIDYPDSLLLEVESNIMIREVQELIAKQMREPEDNQNTTMQLNMGEGKSSVIAPAVTVALADGSRLVRVVVAKPQSRQMFHMLVSKLGGLLNRKIFHLPFSRDLKLDISHAKIINDECKRCIDMSGVMLVQPEHILSFKLMCLESLIPNNKGRDEKRAEVGQSLLQTQHLFDTKSRDIVDESDENFSVKFELIYTMGEQEPIDFAPERWTVIQRVLDVIGKHVKGVKDALPSSIDVHERHSGSFPRVRLFKKDATKMLLGKVAKEICEKGLPGFPISRLTPSSRESVLKYITQPDLDLPAEIEEVERGRFWTDTTQPYILLLRGLFAGGILEFSFGHKRWRVNYGLDNTRRPPTKLAIPYRAKDNPTPRSEFSHPDVVIILTCACYYYGGLSDDDLFLTFDHFMKSNQANGEYVEWVRKSDKLPDAFRSLTGVNMEDTVQCKSEVFPSFRFAKPTIDYYLQFIVFPKQMKQFPQKLSTSGWDIGAVKSHPTTGFSGTVDSRKVLPLDVAYLPLPEQKSTNAQVLQNLLLPENGVILLEAASITDANDDDDPIHTPQSLRSEAETLLRVVVDQRELPIRVILDVGAQILEMSNAQVATKWLEMAHAQDSAIQGAIFFDDNEELIVVDVNGFAEPLRTSPFAEQLDVCLVFLDEAHTRGIDLKLPQDYRAAVTLGMSLTKDRLAQACMRMRKLGEGQTVVFCVPQEIQTKINDRMSPRDEPIGILHILEWAISETHNDARKSMPLWAAQGQRFERQCPLWSEVRTDAGINMTAAQAERFCEDESQSLEQRYRPKIAVGQRRANGEVTSERLTQIQARCEDVGSTNLDDATLQEEQERELSPEAEQERQIQRPPPAEAAKHSLHADLVRFVLSGILPSDSDGFMPAFQSLRATGAAQHLDVSMFPQDILVTADFARTIKAPTSPCVSDEYQRPVQWILTSQPHNWKHVIIISPYEAQQLLPDIKCSGKTTLHVYAPQPNLQIRPLDGLDLYTVPFSSMQAMTPIPLHLKIQLNIFAGQLYFNEFSEYTAFCDMYGLSWQKASEGTEIAADGFILSRPLNTSESQTSKFTSSPVKFLKDFLMKTRKDCQSIDKTHLGKLLDGALLQEGEDFQF</sequence>
<dbReference type="InterPro" id="IPR022105">
    <property type="entry name" value="DUF3645"/>
</dbReference>
<dbReference type="InterPro" id="IPR051346">
    <property type="entry name" value="OTU_Deubiquitinase"/>
</dbReference>
<dbReference type="InterPro" id="IPR046541">
    <property type="entry name" value="DUF6606"/>
</dbReference>
<dbReference type="Proteomes" id="UP000078576">
    <property type="component" value="Unassembled WGS sequence"/>
</dbReference>
<name>A0A194USS1_CYTMA</name>
<feature type="region of interest" description="Disordered" evidence="7">
    <location>
        <begin position="2792"/>
        <end position="2818"/>
    </location>
</feature>
<evidence type="ECO:0000256" key="4">
    <source>
        <dbReference type="ARBA" id="ARBA00022786"/>
    </source>
</evidence>
<feature type="domain" description="DUF3638" evidence="8">
    <location>
        <begin position="1958"/>
        <end position="2188"/>
    </location>
</feature>
<evidence type="ECO:0000256" key="5">
    <source>
        <dbReference type="ARBA" id="ARBA00022801"/>
    </source>
</evidence>
<dbReference type="Pfam" id="PF12359">
    <property type="entry name" value="DUF3645"/>
    <property type="match status" value="1"/>
</dbReference>
<dbReference type="EC" id="3.4.19.12" evidence="2"/>
<evidence type="ECO:0000256" key="3">
    <source>
        <dbReference type="ARBA" id="ARBA00022670"/>
    </source>
</evidence>
<evidence type="ECO:0000256" key="7">
    <source>
        <dbReference type="SAM" id="MobiDB-lite"/>
    </source>
</evidence>
<feature type="domain" description="DUF3645" evidence="9">
    <location>
        <begin position="2311"/>
        <end position="2344"/>
    </location>
</feature>
<evidence type="ECO:0000259" key="8">
    <source>
        <dbReference type="Pfam" id="PF12340"/>
    </source>
</evidence>
<evidence type="ECO:0000256" key="1">
    <source>
        <dbReference type="ARBA" id="ARBA00000707"/>
    </source>
</evidence>
<evidence type="ECO:0000256" key="6">
    <source>
        <dbReference type="ARBA" id="ARBA00022807"/>
    </source>
</evidence>
<keyword evidence="12" id="KW-1185">Reference proteome</keyword>
<dbReference type="InterPro" id="IPR022099">
    <property type="entry name" value="DUF3638"/>
</dbReference>
<accession>A0A194USS1</accession>
<dbReference type="OrthoDB" id="3182339at2759"/>
<dbReference type="GO" id="GO:0006508">
    <property type="term" value="P:proteolysis"/>
    <property type="evidence" value="ECO:0007669"/>
    <property type="project" value="UniProtKB-KW"/>
</dbReference>